<dbReference type="SMART" id="SM00220">
    <property type="entry name" value="S_TKc"/>
    <property type="match status" value="1"/>
</dbReference>
<dbReference type="PROSITE" id="PS50294">
    <property type="entry name" value="WD_REPEATS_REGION"/>
    <property type="match status" value="1"/>
</dbReference>
<dbReference type="Gene3D" id="1.25.10.10">
    <property type="entry name" value="Leucine-rich Repeat Variant"/>
    <property type="match status" value="2"/>
</dbReference>
<evidence type="ECO:0000256" key="8">
    <source>
        <dbReference type="ARBA" id="ARBA00022840"/>
    </source>
</evidence>
<evidence type="ECO:0000313" key="12">
    <source>
        <dbReference type="EMBL" id="PHH64615.1"/>
    </source>
</evidence>
<dbReference type="PROSITE" id="PS00108">
    <property type="entry name" value="PROTEIN_KINASE_ST"/>
    <property type="match status" value="1"/>
</dbReference>
<evidence type="ECO:0000256" key="9">
    <source>
        <dbReference type="PROSITE-ProRule" id="PRU00221"/>
    </source>
</evidence>
<dbReference type="GO" id="GO:0006623">
    <property type="term" value="P:protein targeting to vacuole"/>
    <property type="evidence" value="ECO:0007669"/>
    <property type="project" value="TreeGrafter"/>
</dbReference>
<dbReference type="InterPro" id="IPR045162">
    <property type="entry name" value="Vps15-like"/>
</dbReference>
<feature type="compositionally biased region" description="Basic and acidic residues" evidence="10">
    <location>
        <begin position="1031"/>
        <end position="1040"/>
    </location>
</feature>
<dbReference type="InterPro" id="IPR015943">
    <property type="entry name" value="WD40/YVTN_repeat-like_dom_sf"/>
</dbReference>
<keyword evidence="4" id="KW-0808">Transferase</keyword>
<proteinExistence type="predicted"/>
<evidence type="ECO:0000256" key="2">
    <source>
        <dbReference type="ARBA" id="ARBA00022527"/>
    </source>
</evidence>
<comment type="caution">
    <text evidence="12">The sequence shown here is derived from an EMBL/GenBank/DDBJ whole genome shotgun (WGS) entry which is preliminary data.</text>
</comment>
<dbReference type="Proteomes" id="UP000226192">
    <property type="component" value="Unassembled WGS sequence"/>
</dbReference>
<dbReference type="PROSITE" id="PS50082">
    <property type="entry name" value="WD_REPEATS_2"/>
    <property type="match status" value="1"/>
</dbReference>
<evidence type="ECO:0000313" key="13">
    <source>
        <dbReference type="Proteomes" id="UP000226192"/>
    </source>
</evidence>
<feature type="domain" description="Protein kinase" evidence="11">
    <location>
        <begin position="25"/>
        <end position="306"/>
    </location>
</feature>
<dbReference type="EC" id="2.7.11.1" evidence="1"/>
<name>A0A2C5Y547_9HYPO</name>
<dbReference type="SUPFAM" id="SSF50978">
    <property type="entry name" value="WD40 repeat-like"/>
    <property type="match status" value="1"/>
</dbReference>
<evidence type="ECO:0000256" key="3">
    <source>
        <dbReference type="ARBA" id="ARBA00022574"/>
    </source>
</evidence>
<evidence type="ECO:0000259" key="11">
    <source>
        <dbReference type="PROSITE" id="PS50011"/>
    </source>
</evidence>
<keyword evidence="3 9" id="KW-0853">WD repeat</keyword>
<dbReference type="InterPro" id="IPR036322">
    <property type="entry name" value="WD40_repeat_dom_sf"/>
</dbReference>
<evidence type="ECO:0000256" key="6">
    <source>
        <dbReference type="ARBA" id="ARBA00022741"/>
    </source>
</evidence>
<dbReference type="Pfam" id="PF00400">
    <property type="entry name" value="WD40"/>
    <property type="match status" value="2"/>
</dbReference>
<reference evidence="12 13" key="1">
    <citation type="submission" date="2017-06" db="EMBL/GenBank/DDBJ databases">
        <title>Ant-infecting Ophiocordyceps genomes reveal a high diversity of potential behavioral manipulation genes and a possible major role for enterotoxins.</title>
        <authorList>
            <person name="De Bekker C."/>
            <person name="Evans H.C."/>
            <person name="Brachmann A."/>
            <person name="Hughes D.P."/>
        </authorList>
    </citation>
    <scope>NUCLEOTIDE SEQUENCE [LARGE SCALE GENOMIC DNA]</scope>
    <source>
        <strain evidence="12 13">Map64</strain>
    </source>
</reference>
<dbReference type="GO" id="GO:0071561">
    <property type="term" value="C:nucleus-vacuole junction"/>
    <property type="evidence" value="ECO:0007669"/>
    <property type="project" value="TreeGrafter"/>
</dbReference>
<dbReference type="FunFam" id="1.10.510.10:FF:000497">
    <property type="entry name" value="Phosphoinositide 3-kinase regulatory subunit"/>
    <property type="match status" value="1"/>
</dbReference>
<dbReference type="GO" id="GO:0005524">
    <property type="term" value="F:ATP binding"/>
    <property type="evidence" value="ECO:0007669"/>
    <property type="project" value="UniProtKB-KW"/>
</dbReference>
<keyword evidence="2" id="KW-0723">Serine/threonine-protein kinase</keyword>
<dbReference type="SUPFAM" id="SSF48371">
    <property type="entry name" value="ARM repeat"/>
    <property type="match status" value="1"/>
</dbReference>
<dbReference type="InterPro" id="IPR011989">
    <property type="entry name" value="ARM-like"/>
</dbReference>
<dbReference type="InterPro" id="IPR008271">
    <property type="entry name" value="Ser/Thr_kinase_AS"/>
</dbReference>
<evidence type="ECO:0000256" key="7">
    <source>
        <dbReference type="ARBA" id="ARBA00022777"/>
    </source>
</evidence>
<evidence type="ECO:0000256" key="5">
    <source>
        <dbReference type="ARBA" id="ARBA00022737"/>
    </source>
</evidence>
<gene>
    <name evidence="12" type="ORF">CDD81_4226</name>
</gene>
<keyword evidence="5" id="KW-0677">Repeat</keyword>
<dbReference type="PANTHER" id="PTHR17583">
    <property type="entry name" value="PHOSPHOINOSITIDE 3-KINASE REGULATORY SUBUNIT 4"/>
    <property type="match status" value="1"/>
</dbReference>
<dbReference type="GO" id="GO:0004674">
    <property type="term" value="F:protein serine/threonine kinase activity"/>
    <property type="evidence" value="ECO:0007669"/>
    <property type="project" value="UniProtKB-KW"/>
</dbReference>
<dbReference type="Pfam" id="PF00069">
    <property type="entry name" value="Pkinase"/>
    <property type="match status" value="1"/>
</dbReference>
<keyword evidence="8" id="KW-0067">ATP-binding</keyword>
<dbReference type="PROSITE" id="PS50011">
    <property type="entry name" value="PROTEIN_KINASE_DOM"/>
    <property type="match status" value="1"/>
</dbReference>
<dbReference type="SUPFAM" id="SSF56112">
    <property type="entry name" value="Protein kinase-like (PK-like)"/>
    <property type="match status" value="1"/>
</dbReference>
<dbReference type="GO" id="GO:0034271">
    <property type="term" value="C:phosphatidylinositol 3-kinase complex, class III, type I"/>
    <property type="evidence" value="ECO:0007669"/>
    <property type="project" value="TreeGrafter"/>
</dbReference>
<evidence type="ECO:0000256" key="1">
    <source>
        <dbReference type="ARBA" id="ARBA00012513"/>
    </source>
</evidence>
<feature type="compositionally biased region" description="Polar residues" evidence="10">
    <location>
        <begin position="936"/>
        <end position="950"/>
    </location>
</feature>
<dbReference type="PANTHER" id="PTHR17583:SF0">
    <property type="entry name" value="PHOSPHOINOSITIDE 3-KINASE REGULATORY SUBUNIT 4"/>
    <property type="match status" value="1"/>
</dbReference>
<dbReference type="InterPro" id="IPR000719">
    <property type="entry name" value="Prot_kinase_dom"/>
</dbReference>
<dbReference type="GO" id="GO:0005770">
    <property type="term" value="C:late endosome"/>
    <property type="evidence" value="ECO:0007669"/>
    <property type="project" value="TreeGrafter"/>
</dbReference>
<dbReference type="InterPro" id="IPR055231">
    <property type="entry name" value="2AA_helical"/>
</dbReference>
<dbReference type="GO" id="GO:0045324">
    <property type="term" value="P:late endosome to vacuole transport"/>
    <property type="evidence" value="ECO:0007669"/>
    <property type="project" value="InterPro"/>
</dbReference>
<feature type="region of interest" description="Disordered" evidence="10">
    <location>
        <begin position="928"/>
        <end position="983"/>
    </location>
</feature>
<feature type="region of interest" description="Disordered" evidence="10">
    <location>
        <begin position="1457"/>
        <end position="1477"/>
    </location>
</feature>
<feature type="region of interest" description="Disordered" evidence="10">
    <location>
        <begin position="1498"/>
        <end position="1519"/>
    </location>
</feature>
<dbReference type="CDD" id="cd13980">
    <property type="entry name" value="STKc_Vps15"/>
    <property type="match status" value="1"/>
</dbReference>
<feature type="region of interest" description="Disordered" evidence="10">
    <location>
        <begin position="1003"/>
        <end position="1052"/>
    </location>
</feature>
<dbReference type="InterPro" id="IPR016024">
    <property type="entry name" value="ARM-type_fold"/>
</dbReference>
<evidence type="ECO:0000256" key="10">
    <source>
        <dbReference type="SAM" id="MobiDB-lite"/>
    </source>
</evidence>
<sequence>MGQGFSLATPSAGSAGIDIAQLQDIQYEKSIGNARFMKSIRGRHENGVVLVKVLVKPFAEVKLDEYKREILKQTKALSAVPNALAFERVIETETNGYLVRQYMYSSLYDRLSTRPFLEDIEKKWLAFQLLCALRDCHARDVYHGDIKAQNVLVTSWNWLYLTDFSSCYKPVVLPDDNPGDFSYFFDTSGRRTCYLAPERFHGAGESCQPEAKMTWAMDIFSAGCVIAQLFLESELFSLAQLFKYRRGEYDAVGDHVSLLADADVRDMIAHMIQLDPEKRYSADQYLDFWKGKVFPAYFYTFLHQYMELITDPSSGMSPMSSAQRNLGESDDRIDRVFHDFDKISFFLGYQPDQHPPASPMPASRLHLGHFPLRLSMANHEHFACAQLEPPQDDGTLIFLNLIVSSIRTTARASSRVRACDILLAFAERLTDEAKLDRVLPYVMTLLRRDEVDIVLVSAIRTITQLLQLVRTPTPINSHVLVEYVLPRMEVALVSGSQPSNPLVRATYASCLGSLASSGQRFLEVASTLGADGSMPLNDPEVEPGANMEANFDSLFDTAGRDLAEMLESHAKQLVEDADVQVRRAFLTSVPELCMFFREQSNDILLTHLNTYLNDRDWTLKCAFFDTVVAIAVFIGSTSLEEFMLPLMVQALADAEEFVVQAALHALAQLAGLGLLSRPKIWELADLAARFTMHPSIWIRESAAEFLAMSAKYLDASDVQCVLMPSIKAYLRVATLPDLDELTILDALKAPLSRAVFEQAVAWATQAERGLFWKPLQEAPSLSLGSCPGPAGRPSRDLHQDCLSKVGRNDEDNQWLEKLRNLGLKADDEVKLVALAEYIWRTSRARLRDSAVSSQGAMTSGLVSLKAIGITPQTVFFNDAPVLDPSIKPQLDPLPGPYTIAEALLDASMALDDGHGNKKRVALRQRVQSIGPGPVHSSRQPASSPIRSASRLSERLPRTSQTRGPLEAEGLTPEGPGGRRGMRHQPSVLSLLDGRDKNIKSAAETGTSDAEAFGQVEGGFAATSPASTGFAGRREDEERQAGPRQCKHSYEGRDPHIQKMLDRMYTDNFPRDVVEFGPMVQPVGSSGKVRVVDGSVGGEWRPLGHLVATFAEHKGAINRVVASPDDVFFITAGSDGAVKVWDTARLERNITQRSRQTHRHGAGARVLSVCFVENSHCFISCGSDGSIQAVKVDTWHSSGVVKYGKLRVVRDYELPKGEHGVWCEHFRHDSMSVLVVATNRSRVVGLDLRTMARLFALENPVQHGTPTCLCVDRKRNWLCVGTSHGIVSLWDLRFKMRLKSWGLPGKRWIHRMSIHPTKGRGKWICVAGGTAPGEMTVWDVERTKCREIYRISGKRDGAKTYSGCEVDGAVGMLASFATDVERGDAADGGVRAMAMGMALGGDGSGDVRHAYFATGGSDCKLRFWDMTHIDDSRVYSGLEPDEPQPTYSTVYPAAGVSLSTEKKSRHAGPASLSSTSSTSTLSSSAAATAAAAAAAAAAASNGGRPKSSAGGSGRPARSTVISMQQQHLLQSHQDAVLDMAIIEYPYTMSVSVDRSGVVFVFQ</sequence>
<dbReference type="GO" id="GO:0016236">
    <property type="term" value="P:macroautophagy"/>
    <property type="evidence" value="ECO:0007669"/>
    <property type="project" value="InterPro"/>
</dbReference>
<evidence type="ECO:0000256" key="4">
    <source>
        <dbReference type="ARBA" id="ARBA00022679"/>
    </source>
</evidence>
<dbReference type="SMART" id="SM00320">
    <property type="entry name" value="WD40"/>
    <property type="match status" value="5"/>
</dbReference>
<dbReference type="STRING" id="1399860.A0A2C5Y547"/>
<dbReference type="InterPro" id="IPR001680">
    <property type="entry name" value="WD40_rpt"/>
</dbReference>
<dbReference type="Pfam" id="PF22956">
    <property type="entry name" value="VPS15-like_hel"/>
    <property type="match status" value="1"/>
</dbReference>
<dbReference type="OrthoDB" id="242910at2759"/>
<dbReference type="Gene3D" id="2.130.10.10">
    <property type="entry name" value="YVTN repeat-like/Quinoprotein amine dehydrogenase"/>
    <property type="match status" value="2"/>
</dbReference>
<organism evidence="12 13">
    <name type="scientific">Ophiocordyceps australis</name>
    <dbReference type="NCBI Taxonomy" id="1399860"/>
    <lineage>
        <taxon>Eukaryota</taxon>
        <taxon>Fungi</taxon>
        <taxon>Dikarya</taxon>
        <taxon>Ascomycota</taxon>
        <taxon>Pezizomycotina</taxon>
        <taxon>Sordariomycetes</taxon>
        <taxon>Hypocreomycetidae</taxon>
        <taxon>Hypocreales</taxon>
        <taxon>Ophiocordycipitaceae</taxon>
        <taxon>Ophiocordyceps</taxon>
    </lineage>
</organism>
<protein>
    <recommendedName>
        <fullName evidence="1">non-specific serine/threonine protein kinase</fullName>
        <ecNumber evidence="1">2.7.11.1</ecNumber>
    </recommendedName>
</protein>
<accession>A0A2C5Y547</accession>
<dbReference type="Gene3D" id="1.10.510.10">
    <property type="entry name" value="Transferase(Phosphotransferase) domain 1"/>
    <property type="match status" value="1"/>
</dbReference>
<keyword evidence="7" id="KW-0418">Kinase</keyword>
<keyword evidence="6" id="KW-0547">Nucleotide-binding</keyword>
<feature type="repeat" description="WD" evidence="9">
    <location>
        <begin position="1109"/>
        <end position="1150"/>
    </location>
</feature>
<dbReference type="InterPro" id="IPR011009">
    <property type="entry name" value="Kinase-like_dom_sf"/>
</dbReference>
<dbReference type="EMBL" id="NJET01000028">
    <property type="protein sequence ID" value="PHH64615.1"/>
    <property type="molecule type" value="Genomic_DNA"/>
</dbReference>
<keyword evidence="13" id="KW-1185">Reference proteome</keyword>
<dbReference type="GO" id="GO:0034272">
    <property type="term" value="C:phosphatidylinositol 3-kinase complex, class III, type II"/>
    <property type="evidence" value="ECO:0007669"/>
    <property type="project" value="TreeGrafter"/>
</dbReference>